<keyword evidence="2" id="KW-0732">Signal</keyword>
<evidence type="ECO:0000313" key="4">
    <source>
        <dbReference type="Proteomes" id="UP000708208"/>
    </source>
</evidence>
<dbReference type="Proteomes" id="UP000708208">
    <property type="component" value="Unassembled WGS sequence"/>
</dbReference>
<dbReference type="AlphaFoldDB" id="A0A8J2K1U2"/>
<feature type="signal peptide" evidence="2">
    <location>
        <begin position="1"/>
        <end position="19"/>
    </location>
</feature>
<keyword evidence="1" id="KW-0472">Membrane</keyword>
<keyword evidence="1" id="KW-0812">Transmembrane</keyword>
<organism evidence="3 4">
    <name type="scientific">Allacma fusca</name>
    <dbReference type="NCBI Taxonomy" id="39272"/>
    <lineage>
        <taxon>Eukaryota</taxon>
        <taxon>Metazoa</taxon>
        <taxon>Ecdysozoa</taxon>
        <taxon>Arthropoda</taxon>
        <taxon>Hexapoda</taxon>
        <taxon>Collembola</taxon>
        <taxon>Symphypleona</taxon>
        <taxon>Sminthuridae</taxon>
        <taxon>Allacma</taxon>
    </lineage>
</organism>
<name>A0A8J2K1U2_9HEXA</name>
<feature type="chain" id="PRO_5035179531" evidence="2">
    <location>
        <begin position="20"/>
        <end position="371"/>
    </location>
</feature>
<keyword evidence="4" id="KW-1185">Reference proteome</keyword>
<reference evidence="3" key="1">
    <citation type="submission" date="2021-06" db="EMBL/GenBank/DDBJ databases">
        <authorList>
            <person name="Hodson N. C."/>
            <person name="Mongue J. A."/>
            <person name="Jaron S. K."/>
        </authorList>
    </citation>
    <scope>NUCLEOTIDE SEQUENCE</scope>
</reference>
<dbReference type="EMBL" id="CAJVCH010208418">
    <property type="protein sequence ID" value="CAG7731235.1"/>
    <property type="molecule type" value="Genomic_DNA"/>
</dbReference>
<gene>
    <name evidence="3" type="ORF">AFUS01_LOCUS19841</name>
</gene>
<evidence type="ECO:0000256" key="2">
    <source>
        <dbReference type="SAM" id="SignalP"/>
    </source>
</evidence>
<evidence type="ECO:0000256" key="1">
    <source>
        <dbReference type="SAM" id="Phobius"/>
    </source>
</evidence>
<proteinExistence type="predicted"/>
<sequence>MKILKFIIFPFCFCHTAKSFLINQLLSNFIKSFYSSVSEQCSSLDLVFYGDFSTFTTSQSVDPLVPEQFSQFRILQIFQLNRSKPLSRFLKHFGCLTYFSQVENMSTFSLTPVATFGDYFYSSYYFFLLPINPLQDSTVGLTELAELTKSIKRPAFLALTINSLRAFITEGLSDKTTIRVFESEIFPEDINPKIVKRIQEFSYFNKPRINLRQEELKSLVCAVCMPKEDVVEHPIPIFNTLFTFMGFINATLIMEPIFSDMNDGNNFRDGEWDEWVEPLLDGTAATSMPLKLVPGHLQIFYPTKGFFLRVTFHTGRPRKAGFNSLRQLADPFKISVWILTVVFVLTTFIVLELIPYVKSKNEFQFPGIKIR</sequence>
<comment type="caution">
    <text evidence="3">The sequence shown here is derived from an EMBL/GenBank/DDBJ whole genome shotgun (WGS) entry which is preliminary data.</text>
</comment>
<evidence type="ECO:0000313" key="3">
    <source>
        <dbReference type="EMBL" id="CAG7731235.1"/>
    </source>
</evidence>
<accession>A0A8J2K1U2</accession>
<keyword evidence="1" id="KW-1133">Transmembrane helix</keyword>
<protein>
    <submittedName>
        <fullName evidence="3">Uncharacterized protein</fullName>
    </submittedName>
</protein>
<feature type="non-terminal residue" evidence="3">
    <location>
        <position position="371"/>
    </location>
</feature>
<feature type="transmembrane region" description="Helical" evidence="1">
    <location>
        <begin position="334"/>
        <end position="354"/>
    </location>
</feature>